<dbReference type="EMBL" id="JASVEJ010000001">
    <property type="protein sequence ID" value="MDL5055912.1"/>
    <property type="molecule type" value="Genomic_DNA"/>
</dbReference>
<accession>A0ABT7LV34</accession>
<dbReference type="InterPro" id="IPR021737">
    <property type="entry name" value="Phage_phiKZ_Orf197"/>
</dbReference>
<keyword evidence="1" id="KW-0472">Membrane</keyword>
<organism evidence="2 3">
    <name type="scientific">Geitlerinema calcuttense NRMC-F 0142</name>
    <dbReference type="NCBI Taxonomy" id="2922238"/>
    <lineage>
        <taxon>Bacteria</taxon>
        <taxon>Bacillati</taxon>
        <taxon>Cyanobacteriota</taxon>
        <taxon>Cyanophyceae</taxon>
        <taxon>Geitlerinematales</taxon>
        <taxon>Geitlerinemataceae</taxon>
        <taxon>Geitlerinema</taxon>
    </lineage>
</organism>
<dbReference type="Pfam" id="PF11750">
    <property type="entry name" value="DUF3307"/>
    <property type="match status" value="1"/>
</dbReference>
<comment type="caution">
    <text evidence="2">The sequence shown here is derived from an EMBL/GenBank/DDBJ whole genome shotgun (WGS) entry which is preliminary data.</text>
</comment>
<keyword evidence="1" id="KW-0812">Transmembrane</keyword>
<feature type="transmembrane region" description="Helical" evidence="1">
    <location>
        <begin position="34"/>
        <end position="60"/>
    </location>
</feature>
<dbReference type="Proteomes" id="UP001230986">
    <property type="component" value="Unassembled WGS sequence"/>
</dbReference>
<name>A0ABT7LV34_9CYAN</name>
<evidence type="ECO:0000313" key="3">
    <source>
        <dbReference type="Proteomes" id="UP001230986"/>
    </source>
</evidence>
<protein>
    <submittedName>
        <fullName evidence="2">DUF3307 domain-containing protein</fullName>
    </submittedName>
</protein>
<reference evidence="2 3" key="1">
    <citation type="submission" date="2023-06" db="EMBL/GenBank/DDBJ databases">
        <title>Whole genome sequence of Oscillatoria calcuttensis NRMC-F 0142.</title>
        <authorList>
            <person name="Shakena Fathima T."/>
            <person name="Muralitharan G."/>
            <person name="Thajuddin N."/>
        </authorList>
    </citation>
    <scope>NUCLEOTIDE SEQUENCE [LARGE SCALE GENOMIC DNA]</scope>
    <source>
        <strain evidence="2 3">NRMC-F 0142</strain>
    </source>
</reference>
<proteinExistence type="predicted"/>
<evidence type="ECO:0000256" key="1">
    <source>
        <dbReference type="SAM" id="Phobius"/>
    </source>
</evidence>
<evidence type="ECO:0000313" key="2">
    <source>
        <dbReference type="EMBL" id="MDL5055912.1"/>
    </source>
</evidence>
<sequence length="130" mass="14814">MEQLLLHLIGDYVTQSNWMATKKTANSFAAGIHALVYSLPFLLIGSWSAVAVICVTHFFIDRFRLARYVIWAKNALGASPSEWNSPELNWDNCKATGYSSQVPQWMSVWLMIIADNTMHLTINYLALRYL</sequence>
<gene>
    <name evidence="2" type="ORF">QQ055_00215</name>
</gene>
<keyword evidence="1" id="KW-1133">Transmembrane helix</keyword>
<dbReference type="RefSeq" id="WP_286004021.1">
    <property type="nucleotide sequence ID" value="NZ_JASVEJ010000001.1"/>
</dbReference>
<keyword evidence="3" id="KW-1185">Reference proteome</keyword>